<keyword evidence="13" id="KW-1185">Reference proteome</keyword>
<evidence type="ECO:0000256" key="5">
    <source>
        <dbReference type="ARBA" id="ARBA00022737"/>
    </source>
</evidence>
<dbReference type="Proteomes" id="UP000886700">
    <property type="component" value="Unplaced"/>
</dbReference>
<keyword evidence="2" id="KW-1003">Cell membrane</keyword>
<sequence length="457" mass="51527">MTGTLSAFLCFGRLPKPLIRAEPGSVVTNGSRVTILCEGTSGAQSYYLYQDGKPGSWYRMTLMKPGNMAKFLIPFTERSHAGRYLCLYHKLHGLSEKSDTLELVVTGYYTKPILSALTSLVVTSGENMTFQCVSWERYNSFILTKEDEKFSRPQDSQYINSTGHSQALFHIGSVTVSHRGMFRCYGYKNSTYMWSEPSDPLEIHIAGQLKVAPTLLVHPGSIVSSGENVILLCQSWRQMDTFLLSKEGTAHPPLCLRSVLQTGLYQAKFSLTNVTFAYGGTYKCYSSEDSSPYMLSQPSNPVELVVSEFSGDPNSSLQEPIPTYGVERHLNVLFVIAVTLLLLLFLLTLLLLQCKHQDKRRKKAQRETIRLQLLTESAKPVTRDRVRFQLLPSMKKTCARARQSWRERCPRSQFTGLLERFWGPNSEEPNPHCGPRAFLPILCFTHSLRMMGILTNG</sequence>
<evidence type="ECO:0000313" key="14">
    <source>
        <dbReference type="RefSeq" id="XP_021090980.1"/>
    </source>
</evidence>
<keyword evidence="8" id="KW-1015">Disulfide bond</keyword>
<keyword evidence="10" id="KW-0393">Immunoglobulin domain</keyword>
<dbReference type="GO" id="GO:0019221">
    <property type="term" value="P:cytokine-mediated signaling pathway"/>
    <property type="evidence" value="ECO:0007669"/>
    <property type="project" value="TreeGrafter"/>
</dbReference>
<protein>
    <submittedName>
        <fullName evidence="14">Leukocyte immunoglobulin-like receptor subfamily B member 3A isoform X2</fullName>
    </submittedName>
</protein>
<dbReference type="Pfam" id="PF13895">
    <property type="entry name" value="Ig_2"/>
    <property type="match status" value="3"/>
</dbReference>
<evidence type="ECO:0000313" key="13">
    <source>
        <dbReference type="Proteomes" id="UP000886700"/>
    </source>
</evidence>
<dbReference type="RefSeq" id="XP_021090980.1">
    <property type="nucleotide sequence ID" value="XM_021235321.2"/>
</dbReference>
<evidence type="ECO:0000256" key="11">
    <source>
        <dbReference type="SAM" id="Phobius"/>
    </source>
</evidence>
<evidence type="ECO:0000256" key="6">
    <source>
        <dbReference type="ARBA" id="ARBA00022989"/>
    </source>
</evidence>
<evidence type="ECO:0000256" key="3">
    <source>
        <dbReference type="ARBA" id="ARBA00022692"/>
    </source>
</evidence>
<dbReference type="InterPro" id="IPR050412">
    <property type="entry name" value="Ig-like_Receptors_ImmuneReg"/>
</dbReference>
<evidence type="ECO:0000256" key="7">
    <source>
        <dbReference type="ARBA" id="ARBA00023136"/>
    </source>
</evidence>
<evidence type="ECO:0000256" key="2">
    <source>
        <dbReference type="ARBA" id="ARBA00022475"/>
    </source>
</evidence>
<name>A0A3Q0D9D9_MESAU</name>
<keyword evidence="4" id="KW-0732">Signal</keyword>
<dbReference type="SUPFAM" id="SSF48726">
    <property type="entry name" value="Immunoglobulin"/>
    <property type="match status" value="3"/>
</dbReference>
<dbReference type="FunFam" id="2.60.40.10:FF:000049">
    <property type="entry name" value="Leukocyte immunoglobulin-like receptor subfamily B member 1"/>
    <property type="match status" value="3"/>
</dbReference>
<evidence type="ECO:0000256" key="8">
    <source>
        <dbReference type="ARBA" id="ARBA00023157"/>
    </source>
</evidence>
<dbReference type="GO" id="GO:0032396">
    <property type="term" value="F:inhibitory MHC class I receptor activity"/>
    <property type="evidence" value="ECO:0007669"/>
    <property type="project" value="TreeGrafter"/>
</dbReference>
<dbReference type="GO" id="GO:0002764">
    <property type="term" value="P:immune response-regulating signaling pathway"/>
    <property type="evidence" value="ECO:0007669"/>
    <property type="project" value="TreeGrafter"/>
</dbReference>
<evidence type="ECO:0000256" key="9">
    <source>
        <dbReference type="ARBA" id="ARBA00023180"/>
    </source>
</evidence>
<dbReference type="InterPro" id="IPR007110">
    <property type="entry name" value="Ig-like_dom"/>
</dbReference>
<evidence type="ECO:0000256" key="1">
    <source>
        <dbReference type="ARBA" id="ARBA00004162"/>
    </source>
</evidence>
<keyword evidence="7 11" id="KW-0472">Membrane</keyword>
<keyword evidence="9" id="KW-0325">Glycoprotein</keyword>
<dbReference type="Gene3D" id="2.60.40.10">
    <property type="entry name" value="Immunoglobulins"/>
    <property type="match status" value="3"/>
</dbReference>
<dbReference type="GeneID" id="106020755"/>
<dbReference type="PANTHER" id="PTHR11738">
    <property type="entry name" value="MHC CLASS I NK CELL RECEPTOR"/>
    <property type="match status" value="1"/>
</dbReference>
<dbReference type="GO" id="GO:0005886">
    <property type="term" value="C:plasma membrane"/>
    <property type="evidence" value="ECO:0007669"/>
    <property type="project" value="UniProtKB-SubCell"/>
</dbReference>
<dbReference type="InterPro" id="IPR003599">
    <property type="entry name" value="Ig_sub"/>
</dbReference>
<evidence type="ECO:0000256" key="10">
    <source>
        <dbReference type="ARBA" id="ARBA00023319"/>
    </source>
</evidence>
<dbReference type="AlphaFoldDB" id="A0A3Q0D9D9"/>
<accession>A0A3Q0D9D9</accession>
<keyword evidence="6 11" id="KW-1133">Transmembrane helix</keyword>
<feature type="transmembrane region" description="Helical" evidence="11">
    <location>
        <begin position="332"/>
        <end position="352"/>
    </location>
</feature>
<keyword evidence="3 11" id="KW-0812">Transmembrane</keyword>
<organism evidence="13 14">
    <name type="scientific">Mesocricetus auratus</name>
    <name type="common">Golden hamster</name>
    <dbReference type="NCBI Taxonomy" id="10036"/>
    <lineage>
        <taxon>Eukaryota</taxon>
        <taxon>Metazoa</taxon>
        <taxon>Chordata</taxon>
        <taxon>Craniata</taxon>
        <taxon>Vertebrata</taxon>
        <taxon>Euteleostomi</taxon>
        <taxon>Mammalia</taxon>
        <taxon>Eutheria</taxon>
        <taxon>Euarchontoglires</taxon>
        <taxon>Glires</taxon>
        <taxon>Rodentia</taxon>
        <taxon>Myomorpha</taxon>
        <taxon>Muroidea</taxon>
        <taxon>Cricetidae</taxon>
        <taxon>Cricetinae</taxon>
        <taxon>Mesocricetus</taxon>
    </lineage>
</organism>
<gene>
    <name evidence="14" type="primary">LOC106020755</name>
</gene>
<reference evidence="14" key="1">
    <citation type="submission" date="2025-08" db="UniProtKB">
        <authorList>
            <consortium name="RefSeq"/>
        </authorList>
    </citation>
    <scope>IDENTIFICATION</scope>
    <source>
        <tissue evidence="14">Liver</tissue>
    </source>
</reference>
<feature type="domain" description="Ig-like" evidence="12">
    <location>
        <begin position="15"/>
        <end position="102"/>
    </location>
</feature>
<dbReference type="SMART" id="SM00409">
    <property type="entry name" value="IG"/>
    <property type="match status" value="3"/>
</dbReference>
<evidence type="ECO:0000256" key="4">
    <source>
        <dbReference type="ARBA" id="ARBA00022729"/>
    </source>
</evidence>
<dbReference type="PROSITE" id="PS50835">
    <property type="entry name" value="IG_LIKE"/>
    <property type="match status" value="1"/>
</dbReference>
<proteinExistence type="predicted"/>
<dbReference type="InterPro" id="IPR013783">
    <property type="entry name" value="Ig-like_fold"/>
</dbReference>
<evidence type="ECO:0000259" key="12">
    <source>
        <dbReference type="PROSITE" id="PS50835"/>
    </source>
</evidence>
<keyword evidence="5" id="KW-0677">Repeat</keyword>
<dbReference type="PANTHER" id="PTHR11738:SF179">
    <property type="entry name" value="LEUKOCYTE IMMUNOGLOBULIN-LIKE RECEPTOR SUBFAMILY A MEMBER 5"/>
    <property type="match status" value="1"/>
</dbReference>
<dbReference type="InterPro" id="IPR036179">
    <property type="entry name" value="Ig-like_dom_sf"/>
</dbReference>
<comment type="subcellular location">
    <subcellularLocation>
        <location evidence="1">Cell membrane</location>
        <topology evidence="1">Single-pass membrane protein</topology>
    </subcellularLocation>
</comment>